<proteinExistence type="predicted"/>
<dbReference type="AlphaFoldDB" id="A0A5J4QZF1"/>
<comment type="caution">
    <text evidence="1">The sequence shown here is derived from an EMBL/GenBank/DDBJ whole genome shotgun (WGS) entry which is preliminary data.</text>
</comment>
<name>A0A5J4QZF1_9ZZZZ</name>
<gene>
    <name evidence="1" type="ORF">EZS27_024996</name>
</gene>
<evidence type="ECO:0000313" key="1">
    <source>
        <dbReference type="EMBL" id="KAA6325833.1"/>
    </source>
</evidence>
<sequence length="67" mass="7607">MENSIRNTQFDNLVNYETGFLSNSSRQIVDYQTSADPNALSALSKNQQIIEYTIAITQENTVLHVEQ</sequence>
<organism evidence="1">
    <name type="scientific">termite gut metagenome</name>
    <dbReference type="NCBI Taxonomy" id="433724"/>
    <lineage>
        <taxon>unclassified sequences</taxon>
        <taxon>metagenomes</taxon>
        <taxon>organismal metagenomes</taxon>
    </lineage>
</organism>
<protein>
    <submittedName>
        <fullName evidence="1">Uncharacterized protein</fullName>
    </submittedName>
</protein>
<dbReference type="EMBL" id="SNRY01002284">
    <property type="protein sequence ID" value="KAA6325833.1"/>
    <property type="molecule type" value="Genomic_DNA"/>
</dbReference>
<reference evidence="1" key="1">
    <citation type="submission" date="2019-03" db="EMBL/GenBank/DDBJ databases">
        <title>Single cell metagenomics reveals metabolic interactions within the superorganism composed of flagellate Streblomastix strix and complex community of Bacteroidetes bacteria on its surface.</title>
        <authorList>
            <person name="Treitli S.C."/>
            <person name="Kolisko M."/>
            <person name="Husnik F."/>
            <person name="Keeling P."/>
            <person name="Hampl V."/>
        </authorList>
    </citation>
    <scope>NUCLEOTIDE SEQUENCE</scope>
    <source>
        <strain evidence="1">STM</strain>
    </source>
</reference>
<accession>A0A5J4QZF1</accession>